<keyword evidence="1" id="KW-0808">Transferase</keyword>
<dbReference type="PROSITE" id="PS51569">
    <property type="entry name" value="DOT1"/>
    <property type="match status" value="1"/>
</dbReference>
<comment type="subcellular location">
    <subcellularLocation>
        <location evidence="1">Nucleus</location>
    </subcellularLocation>
</comment>
<evidence type="ECO:0000313" key="4">
    <source>
        <dbReference type="Proteomes" id="UP001196413"/>
    </source>
</evidence>
<evidence type="ECO:0000256" key="1">
    <source>
        <dbReference type="RuleBase" id="RU271113"/>
    </source>
</evidence>
<organism evidence="3 4">
    <name type="scientific">Parelaphostrongylus tenuis</name>
    <name type="common">Meningeal worm</name>
    <dbReference type="NCBI Taxonomy" id="148309"/>
    <lineage>
        <taxon>Eukaryota</taxon>
        <taxon>Metazoa</taxon>
        <taxon>Ecdysozoa</taxon>
        <taxon>Nematoda</taxon>
        <taxon>Chromadorea</taxon>
        <taxon>Rhabditida</taxon>
        <taxon>Rhabditina</taxon>
        <taxon>Rhabditomorpha</taxon>
        <taxon>Strongyloidea</taxon>
        <taxon>Metastrongylidae</taxon>
        <taxon>Parelaphostrongylus</taxon>
    </lineage>
</organism>
<feature type="domain" description="DOT1" evidence="2">
    <location>
        <begin position="1"/>
        <end position="87"/>
    </location>
</feature>
<sequence>MPEEQHRNLITKEAIIILLNNVCFDPSLDLHIKNLLADCREGTRIISIKSYATGTKAVNMPNHGGWPKMIYSSRCVIFLDIFLELGF</sequence>
<dbReference type="GO" id="GO:0140956">
    <property type="term" value="F:histone H3K79 trimethyltransferase activity"/>
    <property type="evidence" value="ECO:0007669"/>
    <property type="project" value="UniProtKB-EC"/>
</dbReference>
<dbReference type="Gene3D" id="3.40.50.150">
    <property type="entry name" value="Vaccinia Virus protein VP39"/>
    <property type="match status" value="1"/>
</dbReference>
<protein>
    <recommendedName>
        <fullName evidence="1">Histone-lysine N-methyltransferase, H3 lysine-79 specific</fullName>
        <ecNumber evidence="1">2.1.1.360</ecNumber>
    </recommendedName>
    <alternativeName>
        <fullName evidence="1">Histone H3-K79 methyltransferase</fullName>
    </alternativeName>
</protein>
<evidence type="ECO:0000313" key="3">
    <source>
        <dbReference type="EMBL" id="KAJ1353227.1"/>
    </source>
</evidence>
<proteinExistence type="inferred from homology"/>
<gene>
    <name evidence="3" type="ORF">KIN20_009821</name>
</gene>
<comment type="catalytic activity">
    <reaction evidence="1">
        <text>L-lysyl(79)-[histone H3] + 3 S-adenosyl-L-methionine = N(6),N(6),N(6)-trimethyl-L-lysyl(79)-[histone H3] + 3 S-adenosyl-L-homocysteine + 3 H(+)</text>
        <dbReference type="Rhea" id="RHEA:60328"/>
        <dbReference type="Rhea" id="RHEA-COMP:15549"/>
        <dbReference type="Rhea" id="RHEA-COMP:15552"/>
        <dbReference type="ChEBI" id="CHEBI:15378"/>
        <dbReference type="ChEBI" id="CHEBI:29969"/>
        <dbReference type="ChEBI" id="CHEBI:57856"/>
        <dbReference type="ChEBI" id="CHEBI:59789"/>
        <dbReference type="ChEBI" id="CHEBI:61961"/>
        <dbReference type="EC" id="2.1.1.360"/>
    </reaction>
</comment>
<dbReference type="SUPFAM" id="SSF53335">
    <property type="entry name" value="S-adenosyl-L-methionine-dependent methyltransferases"/>
    <property type="match status" value="1"/>
</dbReference>
<evidence type="ECO:0000259" key="2">
    <source>
        <dbReference type="PROSITE" id="PS51569"/>
    </source>
</evidence>
<dbReference type="AlphaFoldDB" id="A0AAD5MR25"/>
<comment type="function">
    <text evidence="1">Histone methyltransferase that specifically trimethylates histone H3 to form H3K79me3. This methylation is required for telomere silencing and for the pachytene checkpoint during the meiotic cell cycle by allowing the recruitment of RAD9 to double strand breaks. Nucleosomes are preferred as substrate compared to free histone.</text>
</comment>
<comment type="miscellaneous">
    <text evidence="1">In contrast to other lysine histone methyltransferases, it does not contain a SET domain, suggesting the existence of another mechanism for methylation of lysine residues of histones.</text>
</comment>
<reference evidence="3" key="1">
    <citation type="submission" date="2021-06" db="EMBL/GenBank/DDBJ databases">
        <title>Parelaphostrongylus tenuis whole genome reference sequence.</title>
        <authorList>
            <person name="Garwood T.J."/>
            <person name="Larsen P.A."/>
            <person name="Fountain-Jones N.M."/>
            <person name="Garbe J.R."/>
            <person name="Macchietto M.G."/>
            <person name="Kania S.A."/>
            <person name="Gerhold R.W."/>
            <person name="Richards J.E."/>
            <person name="Wolf T.M."/>
        </authorList>
    </citation>
    <scope>NUCLEOTIDE SEQUENCE</scope>
    <source>
        <strain evidence="3">MNPRO001-30</strain>
        <tissue evidence="3">Meninges</tissue>
    </source>
</reference>
<comment type="similarity">
    <text evidence="1">Belongs to the class I-like SAM-binding methyltransferase superfamily. DOT1 family.</text>
</comment>
<accession>A0AAD5MR25</accession>
<dbReference type="Proteomes" id="UP001196413">
    <property type="component" value="Unassembled WGS sequence"/>
</dbReference>
<keyword evidence="1" id="KW-0489">Methyltransferase</keyword>
<keyword evidence="1" id="KW-0949">S-adenosyl-L-methionine</keyword>
<keyword evidence="1" id="KW-0539">Nucleus</keyword>
<dbReference type="EMBL" id="JAHQIW010001647">
    <property type="protein sequence ID" value="KAJ1353227.1"/>
    <property type="molecule type" value="Genomic_DNA"/>
</dbReference>
<dbReference type="Pfam" id="PF08123">
    <property type="entry name" value="DOT1"/>
    <property type="match status" value="1"/>
</dbReference>
<comment type="caution">
    <text evidence="3">The sequence shown here is derived from an EMBL/GenBank/DDBJ whole genome shotgun (WGS) entry which is preliminary data.</text>
</comment>
<dbReference type="InterPro" id="IPR025789">
    <property type="entry name" value="DOT1_dom"/>
</dbReference>
<dbReference type="InterPro" id="IPR029063">
    <property type="entry name" value="SAM-dependent_MTases_sf"/>
</dbReference>
<keyword evidence="1" id="KW-0156">Chromatin regulator</keyword>
<keyword evidence="4" id="KW-1185">Reference proteome</keyword>
<name>A0AAD5MR25_PARTN</name>
<dbReference type="EC" id="2.1.1.360" evidence="1"/>
<dbReference type="GO" id="GO:0032259">
    <property type="term" value="P:methylation"/>
    <property type="evidence" value="ECO:0007669"/>
    <property type="project" value="UniProtKB-KW"/>
</dbReference>
<dbReference type="GO" id="GO:0005634">
    <property type="term" value="C:nucleus"/>
    <property type="evidence" value="ECO:0007669"/>
    <property type="project" value="UniProtKB-SubCell"/>
</dbReference>